<evidence type="ECO:0000313" key="3">
    <source>
        <dbReference type="Proteomes" id="UP000051952"/>
    </source>
</evidence>
<dbReference type="AlphaFoldDB" id="A0A0S4JIK9"/>
<feature type="compositionally biased region" description="Low complexity" evidence="1">
    <location>
        <begin position="32"/>
        <end position="54"/>
    </location>
</feature>
<protein>
    <submittedName>
        <fullName evidence="2">GPI-anchored surface protein, putative</fullName>
    </submittedName>
</protein>
<dbReference type="Proteomes" id="UP000051952">
    <property type="component" value="Unassembled WGS sequence"/>
</dbReference>
<proteinExistence type="predicted"/>
<accession>A0A0S4JIK9</accession>
<organism evidence="2 3">
    <name type="scientific">Bodo saltans</name>
    <name type="common">Flagellated protozoan</name>
    <dbReference type="NCBI Taxonomy" id="75058"/>
    <lineage>
        <taxon>Eukaryota</taxon>
        <taxon>Discoba</taxon>
        <taxon>Euglenozoa</taxon>
        <taxon>Kinetoplastea</taxon>
        <taxon>Metakinetoplastina</taxon>
        <taxon>Eubodonida</taxon>
        <taxon>Bodonidae</taxon>
        <taxon>Bodo</taxon>
    </lineage>
</organism>
<feature type="region of interest" description="Disordered" evidence="1">
    <location>
        <begin position="108"/>
        <end position="130"/>
    </location>
</feature>
<reference evidence="3" key="1">
    <citation type="submission" date="2015-09" db="EMBL/GenBank/DDBJ databases">
        <authorList>
            <consortium name="Pathogen Informatics"/>
        </authorList>
    </citation>
    <scope>NUCLEOTIDE SEQUENCE [LARGE SCALE GENOMIC DNA]</scope>
    <source>
        <strain evidence="3">Lake Konstanz</strain>
    </source>
</reference>
<dbReference type="EMBL" id="CYKH01001703">
    <property type="protein sequence ID" value="CUG89072.1"/>
    <property type="molecule type" value="Genomic_DNA"/>
</dbReference>
<feature type="region of interest" description="Disordered" evidence="1">
    <location>
        <begin position="243"/>
        <end position="265"/>
    </location>
</feature>
<feature type="compositionally biased region" description="Polar residues" evidence="1">
    <location>
        <begin position="19"/>
        <end position="31"/>
    </location>
</feature>
<gene>
    <name evidence="2" type="ORF">BSAL_19145</name>
</gene>
<feature type="region of interest" description="Disordered" evidence="1">
    <location>
        <begin position="19"/>
        <end position="61"/>
    </location>
</feature>
<dbReference type="VEuPathDB" id="TriTrypDB:BSAL_19145"/>
<dbReference type="OMA" id="VFQRHPP"/>
<sequence length="426" mass="45779">MRRRWFLNVSALASASIPPTRQIQRRAASQGSATDAPLPSSPATTTTNSGTSAQPPRPPAPLILLDQVFRSDASARSLHKELLRAIASGNSEESSEIAAALASIVKRRSAPSDTPPTPSATPVSIPLQQPELPPVTESSIGFALDKVADVVASQNATNQASKQPPTSSIELSAAPWNSSKHLTVTILETSFEVSEEDEGAMEEHERILDQYLRDESERWKAQKHAIAHAVLEAARRCGVTPLTLQDSDESSSSSPLPTLATPPSTGTMNVLKHCNVVVRGEVPEVTSSTSGDVMDACREELAALEKRYTERGAAPMSTHEKQIALMELVMSRTTVRYSVGLKKDLSSSLDRSVTVGKDASSLATAERFHQNVIEALNSLGIEDRAGEERAARQLLSQPVLPYSFMIKLCLWYDAEAIVNSGDVGLP</sequence>
<evidence type="ECO:0000256" key="1">
    <source>
        <dbReference type="SAM" id="MobiDB-lite"/>
    </source>
</evidence>
<keyword evidence="3" id="KW-1185">Reference proteome</keyword>
<name>A0A0S4JIK9_BODSA</name>
<dbReference type="OrthoDB" id="273065at2759"/>
<evidence type="ECO:0000313" key="2">
    <source>
        <dbReference type="EMBL" id="CUG89072.1"/>
    </source>
</evidence>